<protein>
    <submittedName>
        <fullName evidence="1">Uncharacterized protein</fullName>
    </submittedName>
</protein>
<reference evidence="1 2" key="1">
    <citation type="submission" date="2024-11" db="EMBL/GenBank/DDBJ databases">
        <title>Chromosome-level genome assembly of Eucalyptus globulus Labill. provides insights into its genome evolution.</title>
        <authorList>
            <person name="Li X."/>
        </authorList>
    </citation>
    <scope>NUCLEOTIDE SEQUENCE [LARGE SCALE GENOMIC DNA]</scope>
    <source>
        <strain evidence="1">CL2024</strain>
        <tissue evidence="1">Fresh tender leaves</tissue>
    </source>
</reference>
<organism evidence="1 2">
    <name type="scientific">Eucalyptus globulus</name>
    <name type="common">Tasmanian blue gum</name>
    <dbReference type="NCBI Taxonomy" id="34317"/>
    <lineage>
        <taxon>Eukaryota</taxon>
        <taxon>Viridiplantae</taxon>
        <taxon>Streptophyta</taxon>
        <taxon>Embryophyta</taxon>
        <taxon>Tracheophyta</taxon>
        <taxon>Spermatophyta</taxon>
        <taxon>Magnoliopsida</taxon>
        <taxon>eudicotyledons</taxon>
        <taxon>Gunneridae</taxon>
        <taxon>Pentapetalae</taxon>
        <taxon>rosids</taxon>
        <taxon>malvids</taxon>
        <taxon>Myrtales</taxon>
        <taxon>Myrtaceae</taxon>
        <taxon>Myrtoideae</taxon>
        <taxon>Eucalypteae</taxon>
        <taxon>Eucalyptus</taxon>
    </lineage>
</organism>
<dbReference type="Pfam" id="PF06830">
    <property type="entry name" value="Root_cap"/>
    <property type="match status" value="1"/>
</dbReference>
<keyword evidence="2" id="KW-1185">Reference proteome</keyword>
<dbReference type="Proteomes" id="UP001634007">
    <property type="component" value="Unassembled WGS sequence"/>
</dbReference>
<evidence type="ECO:0000313" key="1">
    <source>
        <dbReference type="EMBL" id="KAL3752347.1"/>
    </source>
</evidence>
<proteinExistence type="predicted"/>
<dbReference type="AlphaFoldDB" id="A0ABD3LR16"/>
<evidence type="ECO:0000313" key="2">
    <source>
        <dbReference type="Proteomes" id="UP001634007"/>
    </source>
</evidence>
<comment type="caution">
    <text evidence="1">The sequence shown here is derived from an EMBL/GenBank/DDBJ whole genome shotgun (WGS) entry which is preliminary data.</text>
</comment>
<accession>A0ABD3LR16</accession>
<dbReference type="InterPro" id="IPR009646">
    <property type="entry name" value="Root_cap"/>
</dbReference>
<gene>
    <name evidence="1" type="ORF">ACJRO7_013061</name>
</gene>
<dbReference type="EMBL" id="JBJKBG010000002">
    <property type="protein sequence ID" value="KAL3752347.1"/>
    <property type="molecule type" value="Genomic_DNA"/>
</dbReference>
<sequence length="355" mass="38543">MNCETCALVCPRTLPLWHRPSTTAQEIAPAKVALLFPSATTFSGAGCAPSAFASPPPPTNNASPPPPPPSGEDKRYPLCYGDEFTCPASCPTQCEVDCVTCGPVCSCDRPGTVCQYPRFIGGDGITFYFHSKKDQDFCLRDFTWVQSLGILFDMRRLFIGAKKTSTWDNSVDRLSKAFDGQILYLPEAEGAKWQSESSPEVSIMRLRNTNAVEIEVKGNLKIKAIVVPITEKDSLIRNYGITQEDCYANLDLSFKFYSLHADVSGVLGQTYAKNYVSRAKMGVAMPVLGCEGEFASTGLFATDCAVTQVVGKLSPSDSTKNLEYSGLNCTGGGDDRGLVCKKGKRFSYLELGNNN</sequence>
<name>A0ABD3LR16_EUCGL</name>
<dbReference type="PANTHER" id="PTHR31656">
    <property type="entry name" value="ROOT CAP DOMAIN-CONTAINING PROTEIN"/>
    <property type="match status" value="1"/>
</dbReference>